<keyword evidence="2" id="KW-1133">Transmembrane helix</keyword>
<evidence type="ECO:0000313" key="3">
    <source>
        <dbReference type="EMBL" id="GGG56016.1"/>
    </source>
</evidence>
<dbReference type="AlphaFoldDB" id="A0A917GTK7"/>
<reference evidence="3 4" key="1">
    <citation type="journal article" date="2014" name="Int. J. Syst. Evol. Microbiol.">
        <title>Complete genome sequence of Corynebacterium casei LMG S-19264T (=DSM 44701T), isolated from a smear-ripened cheese.</title>
        <authorList>
            <consortium name="US DOE Joint Genome Institute (JGI-PGF)"/>
            <person name="Walter F."/>
            <person name="Albersmeier A."/>
            <person name="Kalinowski J."/>
            <person name="Ruckert C."/>
        </authorList>
    </citation>
    <scope>NUCLEOTIDE SEQUENCE [LARGE SCALE GENOMIC DNA]</scope>
    <source>
        <strain evidence="3 4">CGMCC 1.15286</strain>
    </source>
</reference>
<keyword evidence="2" id="KW-0812">Transmembrane</keyword>
<feature type="transmembrane region" description="Helical" evidence="2">
    <location>
        <begin position="6"/>
        <end position="23"/>
    </location>
</feature>
<gene>
    <name evidence="3" type="ORF">GCM10010918_06190</name>
</gene>
<feature type="region of interest" description="Disordered" evidence="1">
    <location>
        <begin position="96"/>
        <end position="115"/>
    </location>
</feature>
<evidence type="ECO:0000256" key="1">
    <source>
        <dbReference type="SAM" id="MobiDB-lite"/>
    </source>
</evidence>
<feature type="region of interest" description="Disordered" evidence="1">
    <location>
        <begin position="44"/>
        <end position="76"/>
    </location>
</feature>
<dbReference type="Proteomes" id="UP000600247">
    <property type="component" value="Unassembled WGS sequence"/>
</dbReference>
<comment type="caution">
    <text evidence="3">The sequence shown here is derived from an EMBL/GenBank/DDBJ whole genome shotgun (WGS) entry which is preliminary data.</text>
</comment>
<proteinExistence type="predicted"/>
<organism evidence="3 4">
    <name type="scientific">Paenibacillus radicis</name>
    <name type="common">ex Gao et al. 2016</name>
    <dbReference type="NCBI Taxonomy" id="1737354"/>
    <lineage>
        <taxon>Bacteria</taxon>
        <taxon>Bacillati</taxon>
        <taxon>Bacillota</taxon>
        <taxon>Bacilli</taxon>
        <taxon>Bacillales</taxon>
        <taxon>Paenibacillaceae</taxon>
        <taxon>Paenibacillus</taxon>
    </lineage>
</organism>
<keyword evidence="4" id="KW-1185">Reference proteome</keyword>
<sequence>MKRSALKWTILGGVLVFIVLYAMEMSQSGIERIYGPIEGGQTSVTLPSAQSAGSGNSDEGVVDGGSRPSSGMSAAAEKKIAKLEKELAEVREIAERGSRRERLPGIDGGSHEPAVNKLADGTSGFLQSVTTGGIKFVVSLFDSVTN</sequence>
<evidence type="ECO:0000256" key="2">
    <source>
        <dbReference type="SAM" id="Phobius"/>
    </source>
</evidence>
<feature type="compositionally biased region" description="Polar residues" evidence="1">
    <location>
        <begin position="44"/>
        <end position="57"/>
    </location>
</feature>
<keyword evidence="2" id="KW-0472">Membrane</keyword>
<dbReference type="EMBL" id="BMHY01000001">
    <property type="protein sequence ID" value="GGG56016.1"/>
    <property type="molecule type" value="Genomic_DNA"/>
</dbReference>
<name>A0A917GTK7_9BACL</name>
<accession>A0A917GTK7</accession>
<protein>
    <submittedName>
        <fullName evidence="3">Uncharacterized protein</fullName>
    </submittedName>
</protein>
<evidence type="ECO:0000313" key="4">
    <source>
        <dbReference type="Proteomes" id="UP000600247"/>
    </source>
</evidence>
<dbReference type="RefSeq" id="WP_188887453.1">
    <property type="nucleotide sequence ID" value="NZ_BMHY01000001.1"/>
</dbReference>